<evidence type="ECO:0000256" key="9">
    <source>
        <dbReference type="ARBA" id="ARBA00022989"/>
    </source>
</evidence>
<protein>
    <recommendedName>
        <fullName evidence="13">Cytochrome b561 bacterial/Ni-hydrogenase domain-containing protein</fullName>
    </recommendedName>
</protein>
<evidence type="ECO:0000256" key="6">
    <source>
        <dbReference type="ARBA" id="ARBA00022692"/>
    </source>
</evidence>
<evidence type="ECO:0000313" key="15">
    <source>
        <dbReference type="Proteomes" id="UP000197535"/>
    </source>
</evidence>
<feature type="transmembrane region" description="Helical" evidence="12">
    <location>
        <begin position="122"/>
        <end position="143"/>
    </location>
</feature>
<dbReference type="OrthoDB" id="197262at2"/>
<organism evidence="14 15">
    <name type="scientific">Noviherbaspirillum denitrificans</name>
    <dbReference type="NCBI Taxonomy" id="1968433"/>
    <lineage>
        <taxon>Bacteria</taxon>
        <taxon>Pseudomonadati</taxon>
        <taxon>Pseudomonadota</taxon>
        <taxon>Betaproteobacteria</taxon>
        <taxon>Burkholderiales</taxon>
        <taxon>Oxalobacteraceae</taxon>
        <taxon>Noviherbaspirillum</taxon>
    </lineage>
</organism>
<evidence type="ECO:0000256" key="10">
    <source>
        <dbReference type="ARBA" id="ARBA00023004"/>
    </source>
</evidence>
<keyword evidence="11 12" id="KW-0472">Membrane</keyword>
<keyword evidence="10" id="KW-0408">Iron</keyword>
<evidence type="ECO:0000256" key="5">
    <source>
        <dbReference type="ARBA" id="ARBA00022617"/>
    </source>
</evidence>
<evidence type="ECO:0000259" key="13">
    <source>
        <dbReference type="Pfam" id="PF01292"/>
    </source>
</evidence>
<evidence type="ECO:0000256" key="3">
    <source>
        <dbReference type="ARBA" id="ARBA00022448"/>
    </source>
</evidence>
<evidence type="ECO:0000256" key="1">
    <source>
        <dbReference type="ARBA" id="ARBA00004651"/>
    </source>
</evidence>
<evidence type="ECO:0000256" key="11">
    <source>
        <dbReference type="ARBA" id="ARBA00023136"/>
    </source>
</evidence>
<dbReference type="SUPFAM" id="SSF81342">
    <property type="entry name" value="Transmembrane di-heme cytochromes"/>
    <property type="match status" value="1"/>
</dbReference>
<evidence type="ECO:0000313" key="14">
    <source>
        <dbReference type="EMBL" id="OWW22689.1"/>
    </source>
</evidence>
<dbReference type="EMBL" id="LSTO01000001">
    <property type="protein sequence ID" value="OWW22689.1"/>
    <property type="molecule type" value="Genomic_DNA"/>
</dbReference>
<dbReference type="Gene3D" id="1.20.950.20">
    <property type="entry name" value="Transmembrane di-heme cytochromes, Chain C"/>
    <property type="match status" value="1"/>
</dbReference>
<comment type="subcellular location">
    <subcellularLocation>
        <location evidence="1">Cell membrane</location>
        <topology evidence="1">Multi-pass membrane protein</topology>
    </subcellularLocation>
</comment>
<feature type="domain" description="Cytochrome b561 bacterial/Ni-hydrogenase" evidence="13">
    <location>
        <begin position="9"/>
        <end position="199"/>
    </location>
</feature>
<accession>A0A254TJ81</accession>
<dbReference type="RefSeq" id="WP_088709502.1">
    <property type="nucleotide sequence ID" value="NZ_LSTO01000001.1"/>
</dbReference>
<keyword evidence="5" id="KW-0349">Heme</keyword>
<dbReference type="GO" id="GO:0020037">
    <property type="term" value="F:heme binding"/>
    <property type="evidence" value="ECO:0007669"/>
    <property type="project" value="TreeGrafter"/>
</dbReference>
<reference evidence="14 15" key="1">
    <citation type="submission" date="2016-02" db="EMBL/GenBank/DDBJ databases">
        <authorList>
            <person name="Wen L."/>
            <person name="He K."/>
            <person name="Yang H."/>
        </authorList>
    </citation>
    <scope>NUCLEOTIDE SEQUENCE [LARGE SCALE GENOMIC DNA]</scope>
    <source>
        <strain evidence="14 15">TSA40</strain>
    </source>
</reference>
<dbReference type="InterPro" id="IPR000516">
    <property type="entry name" value="Ni-dep_Hydgase_cyt-B"/>
</dbReference>
<dbReference type="InterPro" id="IPR016174">
    <property type="entry name" value="Di-haem_cyt_TM"/>
</dbReference>
<feature type="transmembrane region" description="Helical" evidence="12">
    <location>
        <begin position="12"/>
        <end position="34"/>
    </location>
</feature>
<dbReference type="PANTHER" id="PTHR30485:SF1">
    <property type="entry name" value="CYTOCHROME YDHU-RELATED"/>
    <property type="match status" value="1"/>
</dbReference>
<feature type="transmembrane region" description="Helical" evidence="12">
    <location>
        <begin position="54"/>
        <end position="72"/>
    </location>
</feature>
<dbReference type="PRINTS" id="PR00161">
    <property type="entry name" value="NIHGNASECYTB"/>
</dbReference>
<dbReference type="PANTHER" id="PTHR30485">
    <property type="entry name" value="NI/FE-HYDROGENASE 1 B-TYPE CYTOCHROME SUBUNIT"/>
    <property type="match status" value="1"/>
</dbReference>
<proteinExistence type="inferred from homology"/>
<comment type="caution">
    <text evidence="14">The sequence shown here is derived from an EMBL/GenBank/DDBJ whole genome shotgun (WGS) entry which is preliminary data.</text>
</comment>
<evidence type="ECO:0000256" key="2">
    <source>
        <dbReference type="ARBA" id="ARBA00008622"/>
    </source>
</evidence>
<evidence type="ECO:0000256" key="8">
    <source>
        <dbReference type="ARBA" id="ARBA00022982"/>
    </source>
</evidence>
<dbReference type="GO" id="GO:0009055">
    <property type="term" value="F:electron transfer activity"/>
    <property type="evidence" value="ECO:0007669"/>
    <property type="project" value="InterPro"/>
</dbReference>
<dbReference type="AlphaFoldDB" id="A0A254TJ81"/>
<comment type="similarity">
    <text evidence="2">Belongs to the HupC/HyaC/HydC family.</text>
</comment>
<dbReference type="GO" id="GO:0005886">
    <property type="term" value="C:plasma membrane"/>
    <property type="evidence" value="ECO:0007669"/>
    <property type="project" value="UniProtKB-SubCell"/>
</dbReference>
<dbReference type="Proteomes" id="UP000197535">
    <property type="component" value="Unassembled WGS sequence"/>
</dbReference>
<evidence type="ECO:0000256" key="12">
    <source>
        <dbReference type="SAM" id="Phobius"/>
    </source>
</evidence>
<dbReference type="Pfam" id="PF01292">
    <property type="entry name" value="Ni_hydr_CYTB"/>
    <property type="match status" value="1"/>
</dbReference>
<dbReference type="GO" id="GO:0005506">
    <property type="term" value="F:iron ion binding"/>
    <property type="evidence" value="ECO:0007669"/>
    <property type="project" value="InterPro"/>
</dbReference>
<dbReference type="GO" id="GO:0022904">
    <property type="term" value="P:respiratory electron transport chain"/>
    <property type="evidence" value="ECO:0007669"/>
    <property type="project" value="InterPro"/>
</dbReference>
<evidence type="ECO:0000256" key="4">
    <source>
        <dbReference type="ARBA" id="ARBA00022475"/>
    </source>
</evidence>
<dbReference type="InterPro" id="IPR051542">
    <property type="entry name" value="Hydrogenase_cytochrome"/>
</dbReference>
<sequence>MSERIYLLPLWLRLWHWTNACLIITLAVTGISLHFAAPGRFLVEFSLAARIHDIAGVTLACAYTFYFLMNIFTGNGLQYFPRSPVIAGCIKQAKFYMWGIFKGEPHPYAVTKETKFNPLQALLYWMIMYMVLPVVIITGLIYFFPSVAPEKLFGMDGLLPVAFLHFASSAAIFLFLIGHVYLATTGEKPTSMIKMMLTGWHEHTEHH</sequence>
<keyword evidence="15" id="KW-1185">Reference proteome</keyword>
<name>A0A254TJ81_9BURK</name>
<gene>
    <name evidence="14" type="ORF">AYR66_27500</name>
</gene>
<keyword evidence="4" id="KW-1003">Cell membrane</keyword>
<evidence type="ECO:0000256" key="7">
    <source>
        <dbReference type="ARBA" id="ARBA00022723"/>
    </source>
</evidence>
<keyword evidence="3" id="KW-0813">Transport</keyword>
<feature type="transmembrane region" description="Helical" evidence="12">
    <location>
        <begin position="163"/>
        <end position="184"/>
    </location>
</feature>
<keyword evidence="7" id="KW-0479">Metal-binding</keyword>
<keyword evidence="8" id="KW-0249">Electron transport</keyword>
<keyword evidence="9 12" id="KW-1133">Transmembrane helix</keyword>
<dbReference type="InterPro" id="IPR011577">
    <property type="entry name" value="Cyt_b561_bac/Ni-Hgenase"/>
</dbReference>
<keyword evidence="6 12" id="KW-0812">Transmembrane</keyword>